<sequence>MEEHMANPDETTSTAVAFDTSESPVQAEKLDGSSHNMSSNANDIDNIETLDSLGVTTMEQDDLERNVAAQADRAINERESELDQRRLDKSLAQRSKFMARIARLEEKLSDRNCTISSRANIIDEIERIRLVDMAPIDQDIVDIRERMVERDRAGQALNDVSDSSRRLPNESEREFLIRTGKITPFSKMLGLERQAGNEVSSQFTSHTGGGKMSHQKLQLPGLEFDTSDEDEDEIVEGSNDEEELTIQVAAESRNKRRAITRSRKEKRKKGRISSDDEFMVSAESDSDFVAESDLTGDEADGAEEFPIEMDDDDFYNSFAKTKKSKSKVAKEELPDLDDGDEKFYRRRLQQWIEKRDAYRRRTLKVKVESNDGESDSDVEEWHRHHPKNGDLVFDGGFRLPGDIHPSLFDYQKTGVQWLWELYSQSTGGIIGDEMGLGKTIQIISFIAGLHYSGNLDKPVLVVCPATVMKQWVKEFHRWWPPLRVVILHSSGSGMLREQEDADELDRAMSKKYGKGVDSKMAKLAKILVDKVVMKGHVLITTYVGMQIYRDAILPKNWGYCVLDEGHKIRNPDSDISLTCKQVKTPHRIILSGTPLQNNLTELWSLFDFVSPGRLGTLPVFQQQFAVPINIGGYANATNVQVQTAYKCACVLRDLISPYLLRRMKIDVAADLPKKTEQVLFCKLTKSQRDSYVEFLKSGDMQSIMARKRQVLFGVDILRKICNHPDLVAREILAKKEGYKYGSPAKSGKMQVVKSLVLLWKTQKHRCLLFCQTRQMLDILERFVRSLDNVEYLRMDGSTPIASRQELVDQFNNSEIDLFLLTTRVGGLGVNLTGADRVIIFDPDWNPSTDVQARERAWRLGQQKEVAIYRLMTAGTIEEKIYHRQIFKQFLTNKILKDPKQRRFFKTNDLHDLFTLGDSDAAGTETGSLFNGAEVQINKASALATKRKQKRETELVGSLTGVAGMEKYHGVYDEEEEPKHGADNDENIDGDDGIMQSLFARSGVHSALEHEEIMNASRPDAVLVEREASRIASDAARALRESRRATRVAEVGTPTWTGRFGTAGRRPLRNPTPQSSRSGSQPTSASSASREGSAPRESRSPAVHSRSDMGSSSILANLREKRALEKYGLH</sequence>
<reference evidence="2" key="1">
    <citation type="journal article" date="2024" name="Front. Bioeng. Biotechnol.">
        <title>Genome-scale model development and genomic sequencing of the oleaginous clade Lipomyces.</title>
        <authorList>
            <person name="Czajka J.J."/>
            <person name="Han Y."/>
            <person name="Kim J."/>
            <person name="Mondo S.J."/>
            <person name="Hofstad B.A."/>
            <person name="Robles A."/>
            <person name="Haridas S."/>
            <person name="Riley R."/>
            <person name="LaButti K."/>
            <person name="Pangilinan J."/>
            <person name="Andreopoulos W."/>
            <person name="Lipzen A."/>
            <person name="Yan J."/>
            <person name="Wang M."/>
            <person name="Ng V."/>
            <person name="Grigoriev I.V."/>
            <person name="Spatafora J.W."/>
            <person name="Magnuson J.K."/>
            <person name="Baker S.E."/>
            <person name="Pomraning K.R."/>
        </authorList>
    </citation>
    <scope>NUCLEOTIDE SEQUENCE [LARGE SCALE GENOMIC DNA]</scope>
    <source>
        <strain evidence="2">CBS 7786</strain>
    </source>
</reference>
<organism evidence="1 2">
    <name type="scientific">Lipomyces kononenkoae</name>
    <name type="common">Yeast</name>
    <dbReference type="NCBI Taxonomy" id="34357"/>
    <lineage>
        <taxon>Eukaryota</taxon>
        <taxon>Fungi</taxon>
        <taxon>Dikarya</taxon>
        <taxon>Ascomycota</taxon>
        <taxon>Saccharomycotina</taxon>
        <taxon>Lipomycetes</taxon>
        <taxon>Lipomycetales</taxon>
        <taxon>Lipomycetaceae</taxon>
        <taxon>Lipomyces</taxon>
    </lineage>
</organism>
<name>A0ACC3T3C6_LIPKO</name>
<evidence type="ECO:0000313" key="1">
    <source>
        <dbReference type="EMBL" id="KAK9238414.1"/>
    </source>
</evidence>
<gene>
    <name evidence="1" type="ORF">V1525DRAFT_455795</name>
</gene>
<protein>
    <submittedName>
        <fullName evidence="1">SNF2 family N-terminal domain-containing protein</fullName>
    </submittedName>
</protein>
<keyword evidence="2" id="KW-1185">Reference proteome</keyword>
<accession>A0ACC3T3C6</accession>
<dbReference type="Proteomes" id="UP001433508">
    <property type="component" value="Unassembled WGS sequence"/>
</dbReference>
<dbReference type="EMBL" id="MU971356">
    <property type="protein sequence ID" value="KAK9238414.1"/>
    <property type="molecule type" value="Genomic_DNA"/>
</dbReference>
<comment type="caution">
    <text evidence="1">The sequence shown here is derived from an EMBL/GenBank/DDBJ whole genome shotgun (WGS) entry which is preliminary data.</text>
</comment>
<evidence type="ECO:0000313" key="2">
    <source>
        <dbReference type="Proteomes" id="UP001433508"/>
    </source>
</evidence>
<proteinExistence type="predicted"/>